<evidence type="ECO:0000313" key="3">
    <source>
        <dbReference type="Proteomes" id="UP000198525"/>
    </source>
</evidence>
<dbReference type="InterPro" id="IPR000836">
    <property type="entry name" value="PRTase_dom"/>
</dbReference>
<dbReference type="GO" id="GO:0016757">
    <property type="term" value="F:glycosyltransferase activity"/>
    <property type="evidence" value="ECO:0007669"/>
    <property type="project" value="UniProtKB-KW"/>
</dbReference>
<dbReference type="STRING" id="376427.SAMN04487954_10798"/>
<dbReference type="EMBL" id="FNES01000007">
    <property type="protein sequence ID" value="SDJ71236.1"/>
    <property type="molecule type" value="Genomic_DNA"/>
</dbReference>
<proteinExistence type="predicted"/>
<sequence length="206" mass="22387">MFRDRRDAAERLADRLMHLKGVNPLVLAIPRGGVPMGWHLATALEGELDVVLVHKIGAPGSPEFAIGAVNEAGERYLDPAASRFSSEVVEREAERQRQVLQQRRERYTPVHPPIPPDDRVVIVVDDGSATGATMEAALKTLQGRPARLIAALAVASEEAVARLEPLADEVVCLAVPPNFMAVGQFFANFGQVSDEEVIALLEQPTR</sequence>
<protein>
    <submittedName>
        <fullName evidence="2">Predicted phosphoribosyltransferase</fullName>
    </submittedName>
</protein>
<dbReference type="Gene3D" id="3.30.1310.20">
    <property type="entry name" value="PRTase-like"/>
    <property type="match status" value="1"/>
</dbReference>
<gene>
    <name evidence="2" type="ORF">SAMN04487954_10798</name>
</gene>
<dbReference type="Gene3D" id="3.40.50.2020">
    <property type="match status" value="1"/>
</dbReference>
<feature type="domain" description="Phosphoribosyltransferase" evidence="1">
    <location>
        <begin position="9"/>
        <end position="176"/>
    </location>
</feature>
<dbReference type="Proteomes" id="UP000198525">
    <property type="component" value="Unassembled WGS sequence"/>
</dbReference>
<dbReference type="SUPFAM" id="SSF53271">
    <property type="entry name" value="PRTase-like"/>
    <property type="match status" value="1"/>
</dbReference>
<dbReference type="OrthoDB" id="9810066at2"/>
<keyword evidence="3" id="KW-1185">Reference proteome</keyword>
<dbReference type="CDD" id="cd06223">
    <property type="entry name" value="PRTases_typeI"/>
    <property type="match status" value="1"/>
</dbReference>
<accession>A0A1G8VZ91</accession>
<name>A0A1G8VZ91_9GAMM</name>
<keyword evidence="2" id="KW-0808">Transferase</keyword>
<dbReference type="InterPro" id="IPR029057">
    <property type="entry name" value="PRTase-like"/>
</dbReference>
<reference evidence="2 3" key="1">
    <citation type="submission" date="2016-10" db="EMBL/GenBank/DDBJ databases">
        <authorList>
            <person name="de Groot N.N."/>
        </authorList>
    </citation>
    <scope>NUCLEOTIDE SEQUENCE [LARGE SCALE GENOMIC DNA]</scope>
    <source>
        <strain evidence="2 3">CGMCC 1.6133</strain>
    </source>
</reference>
<organism evidence="2 3">
    <name type="scientific">Billgrantia gudaonensis</name>
    <dbReference type="NCBI Taxonomy" id="376427"/>
    <lineage>
        <taxon>Bacteria</taxon>
        <taxon>Pseudomonadati</taxon>
        <taxon>Pseudomonadota</taxon>
        <taxon>Gammaproteobacteria</taxon>
        <taxon>Oceanospirillales</taxon>
        <taxon>Halomonadaceae</taxon>
        <taxon>Billgrantia</taxon>
    </lineage>
</organism>
<evidence type="ECO:0000313" key="2">
    <source>
        <dbReference type="EMBL" id="SDJ71236.1"/>
    </source>
</evidence>
<keyword evidence="2" id="KW-0328">Glycosyltransferase</keyword>
<dbReference type="Pfam" id="PF00156">
    <property type="entry name" value="Pribosyltran"/>
    <property type="match status" value="1"/>
</dbReference>
<evidence type="ECO:0000259" key="1">
    <source>
        <dbReference type="Pfam" id="PF00156"/>
    </source>
</evidence>
<dbReference type="AlphaFoldDB" id="A0A1G8VZ91"/>
<dbReference type="RefSeq" id="WP_089685734.1">
    <property type="nucleotide sequence ID" value="NZ_FNES01000007.1"/>
</dbReference>